<accession>A0AAW4LCZ9</accession>
<evidence type="ECO:0000313" key="2">
    <source>
        <dbReference type="EMBL" id="MBT0666430.1"/>
    </source>
</evidence>
<keyword evidence="3" id="KW-1185">Reference proteome</keyword>
<evidence type="ECO:0008006" key="4">
    <source>
        <dbReference type="Google" id="ProtNLM"/>
    </source>
</evidence>
<organism evidence="2 3">
    <name type="scientific">Geoanaerobacter pelophilus</name>
    <dbReference type="NCBI Taxonomy" id="60036"/>
    <lineage>
        <taxon>Bacteria</taxon>
        <taxon>Pseudomonadati</taxon>
        <taxon>Thermodesulfobacteriota</taxon>
        <taxon>Desulfuromonadia</taxon>
        <taxon>Geobacterales</taxon>
        <taxon>Geobacteraceae</taxon>
        <taxon>Geoanaerobacter</taxon>
    </lineage>
</organism>
<dbReference type="AlphaFoldDB" id="A0AAW4LCZ9"/>
<proteinExistence type="predicted"/>
<sequence>MRWLRACPIGDEPSGSISQGGRDMKNPAKKTATSIEPPAANTARKFISPNELSERWGCARTSVDRIARAAGMTRVLLGEGKNGMVRYLYDEVVAYEESRMVGPS</sequence>
<dbReference type="EMBL" id="JAHCVJ010000012">
    <property type="protein sequence ID" value="MBT0666430.1"/>
    <property type="molecule type" value="Genomic_DNA"/>
</dbReference>
<comment type="caution">
    <text evidence="2">The sequence shown here is derived from an EMBL/GenBank/DDBJ whole genome shotgun (WGS) entry which is preliminary data.</text>
</comment>
<protein>
    <recommendedName>
        <fullName evidence="4">Helix-turn-helix domain-containing protein</fullName>
    </recommendedName>
</protein>
<dbReference type="Proteomes" id="UP000811899">
    <property type="component" value="Unassembled WGS sequence"/>
</dbReference>
<dbReference type="RefSeq" id="WP_214173204.1">
    <property type="nucleotide sequence ID" value="NZ_JAHCVJ010000012.1"/>
</dbReference>
<gene>
    <name evidence="2" type="ORF">KI809_19145</name>
</gene>
<evidence type="ECO:0000256" key="1">
    <source>
        <dbReference type="SAM" id="MobiDB-lite"/>
    </source>
</evidence>
<evidence type="ECO:0000313" key="3">
    <source>
        <dbReference type="Proteomes" id="UP000811899"/>
    </source>
</evidence>
<name>A0AAW4LCZ9_9BACT</name>
<feature type="region of interest" description="Disordered" evidence="1">
    <location>
        <begin position="1"/>
        <end position="37"/>
    </location>
</feature>
<reference evidence="2 3" key="1">
    <citation type="submission" date="2021-05" db="EMBL/GenBank/DDBJ databases">
        <title>The draft genome of Geobacter pelophilus DSM 12255.</title>
        <authorList>
            <person name="Xu Z."/>
            <person name="Masuda Y."/>
            <person name="Itoh H."/>
            <person name="Senoo K."/>
        </authorList>
    </citation>
    <scope>NUCLEOTIDE SEQUENCE [LARGE SCALE GENOMIC DNA]</scope>
    <source>
        <strain evidence="2 3">DSM 12255</strain>
    </source>
</reference>